<dbReference type="PANTHER" id="PTHR24096">
    <property type="entry name" value="LONG-CHAIN-FATTY-ACID--COA LIGASE"/>
    <property type="match status" value="1"/>
</dbReference>
<evidence type="ECO:0000313" key="5">
    <source>
        <dbReference type="EMBL" id="QXT39193.1"/>
    </source>
</evidence>
<keyword evidence="6" id="KW-1185">Reference proteome</keyword>
<dbReference type="InterPro" id="IPR000873">
    <property type="entry name" value="AMP-dep_synth/lig_dom"/>
</dbReference>
<dbReference type="KEGG" id="gce:KYE46_14870"/>
<sequence length="515" mass="55016">MPIFQSPYGDVTVPDQSVTQTLFDGLLGREDTVAVIDGPSGREITAGALMSQIKALAGGLTARGVLPGGTVAILAPNIPEYPALFHGVAWGGGTVTTINPTYTAPEIKHQLLDAGATVLITISMFEEAARTAMVGTDCLDLVVLDGGGDGALGITDIMGEELPDQVPGDWANDVVVLPYSSGTTGKPKGVMLTHRNLVANVTQTAAMAKITEADKAIAFLPFFHIYGMTVMMNLFLNQRAAIITMPRFDLEMYLRLIQEHRVTRLFVVPPVALGLAKHPMVDDYDVSSVTEVFSGAAPLGAEIEAAVGTRFGANSVQGYGMTELSPVSHMTRGDAIRHGSSGQLVPSTECRIVDPDTMEDLPAGLEGELWVRGPQVMKGYLNNASATEETMADDGWLRTGDLAEIDEDGFMFIRDRLKELIKYKGFQVAPAEVEAALCGCEGVTDAAVIGRVDPEAGELPIAFVVTSGAVKEEDLRAHCEGCLAHYKHPVEYRFVESVPKSASGKILRRELRDAL</sequence>
<organism evidence="5 6">
    <name type="scientific">Gymnodinialimonas ceratoperidinii</name>
    <dbReference type="NCBI Taxonomy" id="2856823"/>
    <lineage>
        <taxon>Bacteria</taxon>
        <taxon>Pseudomonadati</taxon>
        <taxon>Pseudomonadota</taxon>
        <taxon>Alphaproteobacteria</taxon>
        <taxon>Rhodobacterales</taxon>
        <taxon>Paracoccaceae</taxon>
        <taxon>Gymnodinialimonas</taxon>
    </lineage>
</organism>
<dbReference type="Pfam" id="PF00501">
    <property type="entry name" value="AMP-binding"/>
    <property type="match status" value="1"/>
</dbReference>
<dbReference type="InterPro" id="IPR025110">
    <property type="entry name" value="AMP-bd_C"/>
</dbReference>
<dbReference type="GO" id="GO:0016405">
    <property type="term" value="F:CoA-ligase activity"/>
    <property type="evidence" value="ECO:0007669"/>
    <property type="project" value="TreeGrafter"/>
</dbReference>
<keyword evidence="2" id="KW-0436">Ligase</keyword>
<dbReference type="Pfam" id="PF13193">
    <property type="entry name" value="AMP-binding_C"/>
    <property type="match status" value="1"/>
</dbReference>
<dbReference type="EMBL" id="CP079194">
    <property type="protein sequence ID" value="QXT39193.1"/>
    <property type="molecule type" value="Genomic_DNA"/>
</dbReference>
<dbReference type="PROSITE" id="PS00455">
    <property type="entry name" value="AMP_BINDING"/>
    <property type="match status" value="1"/>
</dbReference>
<dbReference type="AlphaFoldDB" id="A0A8F6TVG0"/>
<reference evidence="5 6" key="1">
    <citation type="submission" date="2021-07" db="EMBL/GenBank/DDBJ databases">
        <title>A novel Jannaschia species isolated from marine dinoflagellate Ceratoperidinium margalefii.</title>
        <authorList>
            <person name="Jiang Y."/>
            <person name="Li Z."/>
        </authorList>
    </citation>
    <scope>NUCLEOTIDE SEQUENCE [LARGE SCALE GENOMIC DNA]</scope>
    <source>
        <strain evidence="5 6">J12C1-MA-4</strain>
    </source>
</reference>
<feature type="domain" description="AMP-binding enzyme C-terminal" evidence="4">
    <location>
        <begin position="432"/>
        <end position="505"/>
    </location>
</feature>
<evidence type="ECO:0000259" key="3">
    <source>
        <dbReference type="Pfam" id="PF00501"/>
    </source>
</evidence>
<protein>
    <submittedName>
        <fullName evidence="5">AMP-binding protein</fullName>
    </submittedName>
</protein>
<evidence type="ECO:0000256" key="2">
    <source>
        <dbReference type="ARBA" id="ARBA00022598"/>
    </source>
</evidence>
<dbReference type="PANTHER" id="PTHR24096:SF149">
    <property type="entry name" value="AMP-BINDING DOMAIN-CONTAINING PROTEIN-RELATED"/>
    <property type="match status" value="1"/>
</dbReference>
<evidence type="ECO:0000256" key="1">
    <source>
        <dbReference type="ARBA" id="ARBA00006432"/>
    </source>
</evidence>
<dbReference type="FunFam" id="3.40.50.12780:FF:000003">
    <property type="entry name" value="Long-chain-fatty-acid--CoA ligase FadD"/>
    <property type="match status" value="1"/>
</dbReference>
<comment type="similarity">
    <text evidence="1">Belongs to the ATP-dependent AMP-binding enzyme family.</text>
</comment>
<feature type="domain" description="AMP-dependent synthetase/ligase" evidence="3">
    <location>
        <begin position="29"/>
        <end position="381"/>
    </location>
</feature>
<dbReference type="RefSeq" id="WP_219001596.1">
    <property type="nucleotide sequence ID" value="NZ_CP079194.1"/>
</dbReference>
<evidence type="ECO:0000313" key="6">
    <source>
        <dbReference type="Proteomes" id="UP000825009"/>
    </source>
</evidence>
<name>A0A8F6TVG0_9RHOB</name>
<accession>A0A8F6TVG0</accession>
<proteinExistence type="inferred from homology"/>
<dbReference type="InterPro" id="IPR020845">
    <property type="entry name" value="AMP-binding_CS"/>
</dbReference>
<gene>
    <name evidence="5" type="ORF">KYE46_14870</name>
</gene>
<dbReference type="Proteomes" id="UP000825009">
    <property type="component" value="Chromosome"/>
</dbReference>
<evidence type="ECO:0000259" key="4">
    <source>
        <dbReference type="Pfam" id="PF13193"/>
    </source>
</evidence>